<keyword evidence="2" id="KW-1185">Reference proteome</keyword>
<name>A0A822YE30_NELNU</name>
<proteinExistence type="predicted"/>
<evidence type="ECO:0000313" key="1">
    <source>
        <dbReference type="EMBL" id="DAD29761.1"/>
    </source>
</evidence>
<reference evidence="1 2" key="1">
    <citation type="journal article" date="2020" name="Mol. Biol. Evol.">
        <title>Distinct Expression and Methylation Patterns for Genes with Different Fates following a Single Whole-Genome Duplication in Flowering Plants.</title>
        <authorList>
            <person name="Shi T."/>
            <person name="Rahmani R.S."/>
            <person name="Gugger P.F."/>
            <person name="Wang M."/>
            <person name="Li H."/>
            <person name="Zhang Y."/>
            <person name="Li Z."/>
            <person name="Wang Q."/>
            <person name="Van de Peer Y."/>
            <person name="Marchal K."/>
            <person name="Chen J."/>
        </authorList>
    </citation>
    <scope>NUCLEOTIDE SEQUENCE [LARGE SCALE GENOMIC DNA]</scope>
    <source>
        <tissue evidence="1">Leaf</tissue>
    </source>
</reference>
<comment type="caution">
    <text evidence="1">The sequence shown here is derived from an EMBL/GenBank/DDBJ whole genome shotgun (WGS) entry which is preliminary data.</text>
</comment>
<gene>
    <name evidence="1" type="ORF">HUJ06_031229</name>
</gene>
<evidence type="ECO:0000313" key="2">
    <source>
        <dbReference type="Proteomes" id="UP000607653"/>
    </source>
</evidence>
<protein>
    <submittedName>
        <fullName evidence="1">Uncharacterized protein</fullName>
    </submittedName>
</protein>
<dbReference type="EMBL" id="DUZY01000002">
    <property type="protein sequence ID" value="DAD29761.1"/>
    <property type="molecule type" value="Genomic_DNA"/>
</dbReference>
<organism evidence="1 2">
    <name type="scientific">Nelumbo nucifera</name>
    <name type="common">Sacred lotus</name>
    <dbReference type="NCBI Taxonomy" id="4432"/>
    <lineage>
        <taxon>Eukaryota</taxon>
        <taxon>Viridiplantae</taxon>
        <taxon>Streptophyta</taxon>
        <taxon>Embryophyta</taxon>
        <taxon>Tracheophyta</taxon>
        <taxon>Spermatophyta</taxon>
        <taxon>Magnoliopsida</taxon>
        <taxon>Proteales</taxon>
        <taxon>Nelumbonaceae</taxon>
        <taxon>Nelumbo</taxon>
    </lineage>
</organism>
<sequence length="26" mass="2895">MGLIADALEMLGVLNTSQCKLHFFNE</sequence>
<dbReference type="Proteomes" id="UP000607653">
    <property type="component" value="Unassembled WGS sequence"/>
</dbReference>
<accession>A0A822YE30</accession>
<dbReference type="AlphaFoldDB" id="A0A822YE30"/>